<dbReference type="AlphaFoldDB" id="J0P5S7"/>
<feature type="domain" description="OmpA-like" evidence="6">
    <location>
        <begin position="147"/>
        <end position="270"/>
    </location>
</feature>
<accession>J0P5S7</accession>
<feature type="compositionally biased region" description="Low complexity" evidence="5">
    <location>
        <begin position="112"/>
        <end position="127"/>
    </location>
</feature>
<feature type="region of interest" description="Disordered" evidence="5">
    <location>
        <begin position="105"/>
        <end position="127"/>
    </location>
</feature>
<dbReference type="InterPro" id="IPR036737">
    <property type="entry name" value="OmpA-like_sf"/>
</dbReference>
<dbReference type="Pfam" id="PF00691">
    <property type="entry name" value="OmpA"/>
    <property type="match status" value="1"/>
</dbReference>
<dbReference type="GO" id="GO:0009279">
    <property type="term" value="C:cell outer membrane"/>
    <property type="evidence" value="ECO:0007669"/>
    <property type="project" value="UniProtKB-SubCell"/>
</dbReference>
<dbReference type="PRINTS" id="PR01021">
    <property type="entry name" value="OMPADOMAIN"/>
</dbReference>
<evidence type="ECO:0000259" key="6">
    <source>
        <dbReference type="PROSITE" id="PS51123"/>
    </source>
</evidence>
<evidence type="ECO:0000256" key="3">
    <source>
        <dbReference type="ARBA" id="ARBA00023237"/>
    </source>
</evidence>
<comment type="subcellular location">
    <subcellularLocation>
        <location evidence="1">Cell outer membrane</location>
    </subcellularLocation>
</comment>
<dbReference type="InterPro" id="IPR006665">
    <property type="entry name" value="OmpA-like"/>
</dbReference>
<organism evidence="7 8">
    <name type="scientific">Saprospira grandis DSM 2844</name>
    <dbReference type="NCBI Taxonomy" id="694433"/>
    <lineage>
        <taxon>Bacteria</taxon>
        <taxon>Pseudomonadati</taxon>
        <taxon>Bacteroidota</taxon>
        <taxon>Saprospiria</taxon>
        <taxon>Saprospirales</taxon>
        <taxon>Saprospiraceae</taxon>
        <taxon>Saprospira</taxon>
    </lineage>
</organism>
<dbReference type="Proteomes" id="UP000005113">
    <property type="component" value="Unassembled WGS sequence"/>
</dbReference>
<evidence type="ECO:0000256" key="2">
    <source>
        <dbReference type="ARBA" id="ARBA00023136"/>
    </source>
</evidence>
<gene>
    <name evidence="7" type="ORF">SapgrDRAFT_3598</name>
</gene>
<keyword evidence="2 4" id="KW-0472">Membrane</keyword>
<protein>
    <submittedName>
        <fullName evidence="7">Outer membrane protein/peptidoglycan-associated (Lipo)protein</fullName>
    </submittedName>
</protein>
<dbReference type="EMBL" id="JH719941">
    <property type="protein sequence ID" value="EJF55229.1"/>
    <property type="molecule type" value="Genomic_DNA"/>
</dbReference>
<sequence>MLLLLYSTKSSGQKTAFAVELAAFEKQVELNYFGPIKGVYELYDVNDFYRYQIPAKTKAEAEILLAEVKAGKFPYARIIDFKAREEACKNACGFWAPKYTGRNNDNDQQEEAWANTPNANPPNQLLAPKPKKTALAAPKEKRSLGSLAAPERGLSSAIFFNFNSSDIPAEEGYKINYISDLMIKNPEYTLVLDGHSDAIGEEDKNLNLSKERLEKVMLSLFMKGVEGERMRIRPQGELAPIAINEYPNGSDSPEGRRYNRRVQLQLLDGNGEELPVLAPIEIPAQLKIED</sequence>
<keyword evidence="3" id="KW-0998">Cell outer membrane</keyword>
<dbReference type="InterPro" id="IPR006664">
    <property type="entry name" value="OMP_bac"/>
</dbReference>
<dbReference type="InterPro" id="IPR050330">
    <property type="entry name" value="Bact_OuterMem_StrucFunc"/>
</dbReference>
<evidence type="ECO:0000313" key="7">
    <source>
        <dbReference type="EMBL" id="EJF55229.1"/>
    </source>
</evidence>
<evidence type="ECO:0000256" key="5">
    <source>
        <dbReference type="SAM" id="MobiDB-lite"/>
    </source>
</evidence>
<proteinExistence type="predicted"/>
<dbReference type="PROSITE" id="PS51123">
    <property type="entry name" value="OMPA_2"/>
    <property type="match status" value="1"/>
</dbReference>
<name>J0P5S7_9BACT</name>
<evidence type="ECO:0000256" key="4">
    <source>
        <dbReference type="PROSITE-ProRule" id="PRU00473"/>
    </source>
</evidence>
<evidence type="ECO:0000256" key="1">
    <source>
        <dbReference type="ARBA" id="ARBA00004442"/>
    </source>
</evidence>
<dbReference type="PANTHER" id="PTHR30329">
    <property type="entry name" value="STATOR ELEMENT OF FLAGELLAR MOTOR COMPLEX"/>
    <property type="match status" value="1"/>
</dbReference>
<dbReference type="Gene3D" id="3.30.1330.60">
    <property type="entry name" value="OmpA-like domain"/>
    <property type="match status" value="1"/>
</dbReference>
<reference evidence="8" key="1">
    <citation type="journal article" date="2012" name="Stand. Genomic Sci.">
        <title>Permanent draft genome sequence of the gliding predator Saprospira grandis strain Sa g1 (= HR1).</title>
        <authorList>
            <person name="Mavromatis K."/>
            <person name="Chertkov O."/>
            <person name="Lapidus A."/>
            <person name="Nolan M."/>
            <person name="Lucas S."/>
            <person name="Tice H."/>
            <person name="Del Rio T.G."/>
            <person name="Cheng J.F."/>
            <person name="Han C."/>
            <person name="Tapia R."/>
            <person name="Bruce D."/>
            <person name="Goodwin L.A."/>
            <person name="Pitluck S."/>
            <person name="Huntemann M."/>
            <person name="Liolios K."/>
            <person name="Pagani I."/>
            <person name="Ivanova N."/>
            <person name="Mikhailova N."/>
            <person name="Pati A."/>
            <person name="Chen A."/>
            <person name="Palaniappan K."/>
            <person name="Land M."/>
            <person name="Brambilla E.M."/>
            <person name="Rohde M."/>
            <person name="Spring S."/>
            <person name="Goker M."/>
            <person name="Detter J.C."/>
            <person name="Bristow J."/>
            <person name="Eisen J.A."/>
            <person name="Markowitz V."/>
            <person name="Hugenholtz P."/>
            <person name="Kyrpides N.C."/>
            <person name="Klenk H.P."/>
            <person name="Woyke T."/>
        </authorList>
    </citation>
    <scope>NUCLEOTIDE SEQUENCE [LARGE SCALE GENOMIC DNA]</scope>
    <source>
        <strain evidence="8">DSM 2844</strain>
    </source>
</reference>
<dbReference type="CDD" id="cd07185">
    <property type="entry name" value="OmpA_C-like"/>
    <property type="match status" value="1"/>
</dbReference>
<dbReference type="HOGENOM" id="CLU_959398_0_0_10"/>
<dbReference type="SUPFAM" id="SSF103088">
    <property type="entry name" value="OmpA-like"/>
    <property type="match status" value="1"/>
</dbReference>
<dbReference type="PANTHER" id="PTHR30329:SF21">
    <property type="entry name" value="LIPOPROTEIN YIAD-RELATED"/>
    <property type="match status" value="1"/>
</dbReference>
<evidence type="ECO:0000313" key="8">
    <source>
        <dbReference type="Proteomes" id="UP000005113"/>
    </source>
</evidence>